<dbReference type="EMBL" id="CM004472">
    <property type="protein sequence ID" value="OCT85807.1"/>
    <property type="molecule type" value="Genomic_DNA"/>
</dbReference>
<accession>A0A974D607</accession>
<reference evidence="2" key="1">
    <citation type="journal article" date="2016" name="Nature">
        <title>Genome evolution in the allotetraploid frog Xenopus laevis.</title>
        <authorList>
            <person name="Session A.M."/>
            <person name="Uno Y."/>
            <person name="Kwon T."/>
            <person name="Chapman J.A."/>
            <person name="Toyoda A."/>
            <person name="Takahashi S."/>
            <person name="Fukui A."/>
            <person name="Hikosaka A."/>
            <person name="Suzuki A."/>
            <person name="Kondo M."/>
            <person name="van Heeringen S.J."/>
            <person name="Quigley I."/>
            <person name="Heinz S."/>
            <person name="Ogino H."/>
            <person name="Ochi H."/>
            <person name="Hellsten U."/>
            <person name="Lyons J.B."/>
            <person name="Simakov O."/>
            <person name="Putnam N."/>
            <person name="Stites J."/>
            <person name="Kuroki Y."/>
            <person name="Tanaka T."/>
            <person name="Michiue T."/>
            <person name="Watanabe M."/>
            <person name="Bogdanovic O."/>
            <person name="Lister R."/>
            <person name="Georgiou G."/>
            <person name="Paranjpe S.S."/>
            <person name="van Kruijsbergen I."/>
            <person name="Shu S."/>
            <person name="Carlson J."/>
            <person name="Kinoshita T."/>
            <person name="Ohta Y."/>
            <person name="Mawaribuchi S."/>
            <person name="Jenkins J."/>
            <person name="Grimwood J."/>
            <person name="Schmutz J."/>
            <person name="Mitros T."/>
            <person name="Mozaffari S.V."/>
            <person name="Suzuki Y."/>
            <person name="Haramoto Y."/>
            <person name="Yamamoto T.S."/>
            <person name="Takagi C."/>
            <person name="Heald R."/>
            <person name="Miller K."/>
            <person name="Haudenschild C."/>
            <person name="Kitzman J."/>
            <person name="Nakayama T."/>
            <person name="Izutsu Y."/>
            <person name="Robert J."/>
            <person name="Fortriede J."/>
            <person name="Burns K."/>
            <person name="Lotay V."/>
            <person name="Karimi K."/>
            <person name="Yasuoka Y."/>
            <person name="Dichmann D.S."/>
            <person name="Flajnik M.F."/>
            <person name="Houston D.W."/>
            <person name="Shendure J."/>
            <person name="DuPasquier L."/>
            <person name="Vize P.D."/>
            <person name="Zorn A.M."/>
            <person name="Ito M."/>
            <person name="Marcotte E.M."/>
            <person name="Wallingford J.B."/>
            <person name="Ito Y."/>
            <person name="Asashima M."/>
            <person name="Ueno N."/>
            <person name="Matsuda Y."/>
            <person name="Veenstra G.J."/>
            <person name="Fujiyama A."/>
            <person name="Harland R.M."/>
            <person name="Taira M."/>
            <person name="Rokhsar D.S."/>
        </authorList>
    </citation>
    <scope>NUCLEOTIDE SEQUENCE [LARGE SCALE GENOMIC DNA]</scope>
    <source>
        <strain evidence="2">J</strain>
    </source>
</reference>
<protein>
    <submittedName>
        <fullName evidence="1">Uncharacterized protein</fullName>
    </submittedName>
</protein>
<proteinExistence type="predicted"/>
<gene>
    <name evidence="1" type="ORF">XELAEV_18023976mg</name>
</gene>
<dbReference type="Proteomes" id="UP000694892">
    <property type="component" value="Chromosome 4L"/>
</dbReference>
<evidence type="ECO:0000313" key="1">
    <source>
        <dbReference type="EMBL" id="OCT85807.1"/>
    </source>
</evidence>
<name>A0A974D607_XENLA</name>
<evidence type="ECO:0000313" key="2">
    <source>
        <dbReference type="Proteomes" id="UP000694892"/>
    </source>
</evidence>
<organism evidence="1 2">
    <name type="scientific">Xenopus laevis</name>
    <name type="common">African clawed frog</name>
    <dbReference type="NCBI Taxonomy" id="8355"/>
    <lineage>
        <taxon>Eukaryota</taxon>
        <taxon>Metazoa</taxon>
        <taxon>Chordata</taxon>
        <taxon>Craniata</taxon>
        <taxon>Vertebrata</taxon>
        <taxon>Euteleostomi</taxon>
        <taxon>Amphibia</taxon>
        <taxon>Batrachia</taxon>
        <taxon>Anura</taxon>
        <taxon>Pipoidea</taxon>
        <taxon>Pipidae</taxon>
        <taxon>Xenopodinae</taxon>
        <taxon>Xenopus</taxon>
        <taxon>Xenopus</taxon>
    </lineage>
</organism>
<dbReference type="AlphaFoldDB" id="A0A974D607"/>
<sequence>MDIVEPIYPANWYIRRPVKPWQVSLSSSSILRELLSSRTRVGQIPAPLLAAPTLSALRLHSKGVTIFL</sequence>